<dbReference type="GO" id="GO:0042834">
    <property type="term" value="F:peptidoglycan binding"/>
    <property type="evidence" value="ECO:0007669"/>
    <property type="project" value="InterPro"/>
</dbReference>
<dbReference type="InterPro" id="IPR007730">
    <property type="entry name" value="SPOR-like_dom"/>
</dbReference>
<gene>
    <name evidence="8" type="ORF">SAMN04488598_1571</name>
    <name evidence="9" type="ORF">SAMN04515652_1552</name>
</gene>
<name>A0A1I0D2F2_9FIRM</name>
<organism evidence="9 10">
    <name type="scientific">Halanaerobium congolense</name>
    <dbReference type="NCBI Taxonomy" id="54121"/>
    <lineage>
        <taxon>Bacteria</taxon>
        <taxon>Bacillati</taxon>
        <taxon>Bacillota</taxon>
        <taxon>Clostridia</taxon>
        <taxon>Halanaerobiales</taxon>
        <taxon>Halanaerobiaceae</taxon>
        <taxon>Halanaerobium</taxon>
    </lineage>
</organism>
<dbReference type="RefSeq" id="WP_089720985.1">
    <property type="nucleotide sequence ID" value="NZ_FNBJ01000057.1"/>
</dbReference>
<comment type="subcellular location">
    <subcellularLocation>
        <location evidence="1">Cell membrane</location>
        <topology evidence="1">Single-pass membrane protein</topology>
    </subcellularLocation>
</comment>
<protein>
    <submittedName>
        <fullName evidence="9">Sporulation related domain-containing protein</fullName>
    </submittedName>
</protein>
<dbReference type="Gene3D" id="2.60.120.260">
    <property type="entry name" value="Galactose-binding domain-like"/>
    <property type="match status" value="2"/>
</dbReference>
<dbReference type="PROSITE" id="PS51724">
    <property type="entry name" value="SPOR"/>
    <property type="match status" value="1"/>
</dbReference>
<dbReference type="GO" id="GO:0006011">
    <property type="term" value="P:UDP-alpha-D-glucose metabolic process"/>
    <property type="evidence" value="ECO:0007669"/>
    <property type="project" value="InterPro"/>
</dbReference>
<dbReference type="PANTHER" id="PTHR39083">
    <property type="entry name" value="CYCLIC DI-GMP-BINDING PROTEIN"/>
    <property type="match status" value="1"/>
</dbReference>
<dbReference type="EMBL" id="FOHG01000055">
    <property type="protein sequence ID" value="SET26347.1"/>
    <property type="molecule type" value="Genomic_DNA"/>
</dbReference>
<dbReference type="EMBL" id="FNBJ01000057">
    <property type="protein sequence ID" value="SDG18137.1"/>
    <property type="molecule type" value="Genomic_DNA"/>
</dbReference>
<dbReference type="InterPro" id="IPR018513">
    <property type="entry name" value="Cell_synthase_bac"/>
</dbReference>
<dbReference type="PANTHER" id="PTHR39083:SF1">
    <property type="entry name" value="CYCLIC DI-GMP-BINDING PROTEIN"/>
    <property type="match status" value="1"/>
</dbReference>
<keyword evidence="2" id="KW-1003">Cell membrane</keyword>
<dbReference type="Gene3D" id="3.30.70.1070">
    <property type="entry name" value="Sporulation related repeat"/>
    <property type="match status" value="1"/>
</dbReference>
<evidence type="ECO:0000256" key="1">
    <source>
        <dbReference type="ARBA" id="ARBA00004162"/>
    </source>
</evidence>
<dbReference type="Pfam" id="PF03170">
    <property type="entry name" value="BcsB"/>
    <property type="match status" value="1"/>
</dbReference>
<dbReference type="Proteomes" id="UP000199519">
    <property type="component" value="Unassembled WGS sequence"/>
</dbReference>
<dbReference type="AlphaFoldDB" id="A0A1I0D2F2"/>
<feature type="domain" description="SPOR" evidence="7">
    <location>
        <begin position="23"/>
        <end position="98"/>
    </location>
</feature>
<dbReference type="Proteomes" id="UP000198612">
    <property type="component" value="Unassembled WGS sequence"/>
</dbReference>
<evidence type="ECO:0000256" key="4">
    <source>
        <dbReference type="ARBA" id="ARBA00022989"/>
    </source>
</evidence>
<dbReference type="InterPro" id="IPR036680">
    <property type="entry name" value="SPOR-like_sf"/>
</dbReference>
<keyword evidence="5 6" id="KW-0472">Membrane</keyword>
<evidence type="ECO:0000256" key="3">
    <source>
        <dbReference type="ARBA" id="ARBA00022692"/>
    </source>
</evidence>
<evidence type="ECO:0000256" key="6">
    <source>
        <dbReference type="SAM" id="Phobius"/>
    </source>
</evidence>
<evidence type="ECO:0000313" key="9">
    <source>
        <dbReference type="EMBL" id="SET26347.1"/>
    </source>
</evidence>
<sequence length="859" mass="100265">MKNKLLYIIIIFIFILLVTPAISSKDKFYFVQTATFVREENASRHADDLIEKGYNVNIYNNDNYHYVQIGPYKNMDKAVKEKEIFKRRGIDVLIKTREINENLIDLGNESLKNEKQIRIKTKEFKNKNYINNFIFQKDIVKKGVKNNYSYFFEVQPYWKLQGQNFVELLLNQGDEDYKENSMLTVYLNNIPIKNVKMNNISKEIKLRVNLPLDKINHGFNELKLGSFTNISDDLCQDDKNPGNWYSIEKGSYIHIEYRPVLDSPYLRDFPYPYSKKEMNNDRVNLWISNKNDSGLITGLMNIAQVMGKRSRTDKFSVKSGNLFDNINDIITDNRNILKEKNYVQDFVTNNNLTYIDENLYSGGSFIYLGRSLDFKNYKKILNEKITNKNIISSSELEIAEKNSILKEITFYDTIDHEREKTKIKYNILLIISDSNEALNKAIKSLYYQNLTDQMLTNKQVISEDYSFYQNINDFSQNFNLKSLGYSNSNSDALSNHSKNYSFQVPINKKLLEGSYFDLRYSFSSNLDFDTSEITVYINDVPAKSKRLLKVNSTSSKNDLENMRVYFPAEVLDDNNINIKVVFDVDINDQFCSLNSNVSTWTYVSNLSTFNLETSERQNIDFKYFPYPFIKNQKFVSLDLVLPNNIKEKGLTHLTKIIAKMSRDTKMFSVINTINDSDFNNSNISDNVILYGTPNNNSVIKKYNQFLNIPFDDEYKSFINNPNIPLLENYKENIGSIQLIRKQNIENERNKINNIFLITAPDKNSLHLAANGILNHNKDYFLEGDTVIFDAENNYVSEIVNHNQKINKSNKKNDISNFEKLELFIKSESNNQNQAILFLSFLIVSFVFVLIITIIIFRKR</sequence>
<evidence type="ECO:0000256" key="2">
    <source>
        <dbReference type="ARBA" id="ARBA00022475"/>
    </source>
</evidence>
<keyword evidence="3 6" id="KW-0812">Transmembrane</keyword>
<evidence type="ECO:0000313" key="10">
    <source>
        <dbReference type="Proteomes" id="UP000198612"/>
    </source>
</evidence>
<evidence type="ECO:0000259" key="7">
    <source>
        <dbReference type="PROSITE" id="PS51724"/>
    </source>
</evidence>
<evidence type="ECO:0000313" key="11">
    <source>
        <dbReference type="Proteomes" id="UP000199519"/>
    </source>
</evidence>
<feature type="transmembrane region" description="Helical" evidence="6">
    <location>
        <begin position="834"/>
        <end position="856"/>
    </location>
</feature>
<evidence type="ECO:0000313" key="8">
    <source>
        <dbReference type="EMBL" id="SDG18137.1"/>
    </source>
</evidence>
<keyword evidence="4 6" id="KW-1133">Transmembrane helix</keyword>
<accession>A0A1I0D2F2</accession>
<evidence type="ECO:0000256" key="5">
    <source>
        <dbReference type="ARBA" id="ARBA00023136"/>
    </source>
</evidence>
<proteinExistence type="predicted"/>
<dbReference type="Pfam" id="PF05036">
    <property type="entry name" value="SPOR"/>
    <property type="match status" value="1"/>
</dbReference>
<reference evidence="10 11" key="1">
    <citation type="submission" date="2016-10" db="EMBL/GenBank/DDBJ databases">
        <authorList>
            <person name="Varghese N."/>
            <person name="Submissions S."/>
        </authorList>
    </citation>
    <scope>NUCLEOTIDE SEQUENCE [LARGE SCALE GENOMIC DNA]</scope>
    <source>
        <strain evidence="8 11">WG2</strain>
        <strain evidence="9 10">WG5</strain>
    </source>
</reference>
<keyword evidence="11" id="KW-1185">Reference proteome</keyword>
<dbReference type="GO" id="GO:0005886">
    <property type="term" value="C:plasma membrane"/>
    <property type="evidence" value="ECO:0007669"/>
    <property type="project" value="UniProtKB-SubCell"/>
</dbReference>
<dbReference type="SUPFAM" id="SSF110997">
    <property type="entry name" value="Sporulation related repeat"/>
    <property type="match status" value="1"/>
</dbReference>